<dbReference type="Pfam" id="PF20150">
    <property type="entry name" value="2EXR"/>
    <property type="match status" value="1"/>
</dbReference>
<name>A0ABR4FD09_9PEZI</name>
<evidence type="ECO:0000313" key="3">
    <source>
        <dbReference type="EMBL" id="KAL2292575.1"/>
    </source>
</evidence>
<dbReference type="EMBL" id="JBAWTH010000003">
    <property type="protein sequence ID" value="KAL2292575.1"/>
    <property type="molecule type" value="Genomic_DNA"/>
</dbReference>
<organism evidence="3 4">
    <name type="scientific">Diaporthe vaccinii</name>
    <dbReference type="NCBI Taxonomy" id="105482"/>
    <lineage>
        <taxon>Eukaryota</taxon>
        <taxon>Fungi</taxon>
        <taxon>Dikarya</taxon>
        <taxon>Ascomycota</taxon>
        <taxon>Pezizomycotina</taxon>
        <taxon>Sordariomycetes</taxon>
        <taxon>Sordariomycetidae</taxon>
        <taxon>Diaporthales</taxon>
        <taxon>Diaporthaceae</taxon>
        <taxon>Diaporthe</taxon>
        <taxon>Diaporthe eres species complex</taxon>
    </lineage>
</organism>
<dbReference type="PANTHER" id="PTHR35910">
    <property type="entry name" value="2EXR DOMAIN-CONTAINING PROTEIN"/>
    <property type="match status" value="1"/>
</dbReference>
<protein>
    <recommendedName>
        <fullName evidence="2">2EXR domain-containing protein</fullName>
    </recommendedName>
</protein>
<proteinExistence type="predicted"/>
<reference evidence="3 4" key="1">
    <citation type="submission" date="2024-03" db="EMBL/GenBank/DDBJ databases">
        <title>A high-quality draft genome sequence of Diaporthe vaccinii, a causative agent of upright dieback and viscid rot disease in cranberry plants.</title>
        <authorList>
            <person name="Sarrasin M."/>
            <person name="Lang B.F."/>
            <person name="Burger G."/>
        </authorList>
    </citation>
    <scope>NUCLEOTIDE SEQUENCE [LARGE SCALE GENOMIC DNA]</scope>
    <source>
        <strain evidence="3 4">IS7</strain>
    </source>
</reference>
<accession>A0ABR4FD09</accession>
<evidence type="ECO:0000256" key="1">
    <source>
        <dbReference type="SAM" id="MobiDB-lite"/>
    </source>
</evidence>
<dbReference type="InterPro" id="IPR045518">
    <property type="entry name" value="2EXR"/>
</dbReference>
<comment type="caution">
    <text evidence="3">The sequence shown here is derived from an EMBL/GenBank/DDBJ whole genome shotgun (WGS) entry which is preliminary data.</text>
</comment>
<evidence type="ECO:0000259" key="2">
    <source>
        <dbReference type="Pfam" id="PF20150"/>
    </source>
</evidence>
<sequence length="239" mass="26502">MSASEVVFVRFADFPTEIRLAIWRHCLPHRVVELDYQQDDIIWDGGPDDDEAPPCSANGMIQLRNKAPPLVTRVCRESRQVAFETGRQLPGFPDPRDPGNTMKSRNTSHDHYRWTRSELADLMRSESRAQLLSWSVVVRPPIVVHAAGTADSGSLFGLLGDAPVQLVDIDDERRINMFLGLGVTPGVTISPGIEPGELARAKQELQDVGDVLFGSELPAPSLHPVIMFRLCTESCDFDT</sequence>
<dbReference type="Proteomes" id="UP001600888">
    <property type="component" value="Unassembled WGS sequence"/>
</dbReference>
<keyword evidence="4" id="KW-1185">Reference proteome</keyword>
<feature type="region of interest" description="Disordered" evidence="1">
    <location>
        <begin position="87"/>
        <end position="109"/>
    </location>
</feature>
<dbReference type="PANTHER" id="PTHR35910:SF6">
    <property type="entry name" value="2EXR DOMAIN-CONTAINING PROTEIN"/>
    <property type="match status" value="1"/>
</dbReference>
<feature type="domain" description="2EXR" evidence="2">
    <location>
        <begin position="8"/>
        <end position="86"/>
    </location>
</feature>
<gene>
    <name evidence="3" type="ORF">FJTKL_09523</name>
</gene>
<evidence type="ECO:0000313" key="4">
    <source>
        <dbReference type="Proteomes" id="UP001600888"/>
    </source>
</evidence>